<dbReference type="PANTHER" id="PTHR23427">
    <property type="entry name" value="SURFEIT LOCUS PROTEIN"/>
    <property type="match status" value="1"/>
</dbReference>
<feature type="compositionally biased region" description="Acidic residues" evidence="7">
    <location>
        <begin position="258"/>
        <end position="283"/>
    </location>
</feature>
<proteinExistence type="inferred from homology"/>
<dbReference type="InParanoid" id="C7Q4L2"/>
<dbReference type="InterPro" id="IPR002994">
    <property type="entry name" value="Surf1/Shy1"/>
</dbReference>
<evidence type="ECO:0000256" key="5">
    <source>
        <dbReference type="ARBA" id="ARBA00023136"/>
    </source>
</evidence>
<dbReference type="GO" id="GO:0005886">
    <property type="term" value="C:plasma membrane"/>
    <property type="evidence" value="ECO:0007669"/>
    <property type="project" value="UniProtKB-SubCell"/>
</dbReference>
<dbReference type="AlphaFoldDB" id="C7Q4L2"/>
<sequence precursor="true">MKYRFLLRPSWLAAITALIALTVAFVGLGMWQWSRAHRTHKLSPQAAAAFVTPVPLAKLLKDGSPATGDAIGHAVTVSGVFDGGHQLLVPDRRFPDGRIGYIVIAPLKLADGTVVVVSRGWSAQMITPPPAPSGQVTVVGWLSAAEPADGAPPDASDAAAKDPAHLIASVDVATLVNTWPYSNVDQAYVNQVSVSPAGAGAGAGAGDGVLTVIPAPAPPDSSSWYILNVGYTVQWWLFGVVGLFWFVTYVRRLANPIEPEDEDEDEEDEAEDGVEDEVEEDLTQPEPTPAPAP</sequence>
<dbReference type="Pfam" id="PF02104">
    <property type="entry name" value="SURF1"/>
    <property type="match status" value="1"/>
</dbReference>
<keyword evidence="9" id="KW-1185">Reference proteome</keyword>
<feature type="region of interest" description="Disordered" evidence="7">
    <location>
        <begin position="256"/>
        <end position="293"/>
    </location>
</feature>
<dbReference type="PROSITE" id="PS50895">
    <property type="entry name" value="SURF1"/>
    <property type="match status" value="1"/>
</dbReference>
<organism evidence="8 9">
    <name type="scientific">Catenulispora acidiphila (strain DSM 44928 / JCM 14897 / NBRC 102108 / NRRL B-24433 / ID139908)</name>
    <dbReference type="NCBI Taxonomy" id="479433"/>
    <lineage>
        <taxon>Bacteria</taxon>
        <taxon>Bacillati</taxon>
        <taxon>Actinomycetota</taxon>
        <taxon>Actinomycetes</taxon>
        <taxon>Catenulisporales</taxon>
        <taxon>Catenulisporaceae</taxon>
        <taxon>Catenulispora</taxon>
    </lineage>
</organism>
<keyword evidence="3 6" id="KW-0812">Transmembrane</keyword>
<feature type="transmembrane region" description="Helical" evidence="6">
    <location>
        <begin position="12"/>
        <end position="33"/>
    </location>
</feature>
<feature type="transmembrane region" description="Helical" evidence="6">
    <location>
        <begin position="224"/>
        <end position="247"/>
    </location>
</feature>
<evidence type="ECO:0000256" key="4">
    <source>
        <dbReference type="ARBA" id="ARBA00022989"/>
    </source>
</evidence>
<dbReference type="CDD" id="cd06662">
    <property type="entry name" value="SURF1"/>
    <property type="match status" value="1"/>
</dbReference>
<dbReference type="Proteomes" id="UP000000851">
    <property type="component" value="Chromosome"/>
</dbReference>
<evidence type="ECO:0000256" key="2">
    <source>
        <dbReference type="ARBA" id="ARBA00007165"/>
    </source>
</evidence>
<dbReference type="KEGG" id="cai:Caci_3072"/>
<dbReference type="PANTHER" id="PTHR23427:SF2">
    <property type="entry name" value="SURFEIT LOCUS PROTEIN 1"/>
    <property type="match status" value="1"/>
</dbReference>
<evidence type="ECO:0000256" key="3">
    <source>
        <dbReference type="ARBA" id="ARBA00022692"/>
    </source>
</evidence>
<evidence type="ECO:0000256" key="6">
    <source>
        <dbReference type="RuleBase" id="RU363076"/>
    </source>
</evidence>
<evidence type="ECO:0000256" key="1">
    <source>
        <dbReference type="ARBA" id="ARBA00004370"/>
    </source>
</evidence>
<keyword evidence="5 6" id="KW-0472">Membrane</keyword>
<evidence type="ECO:0000313" key="8">
    <source>
        <dbReference type="EMBL" id="ACU71981.1"/>
    </source>
</evidence>
<dbReference type="InterPro" id="IPR045214">
    <property type="entry name" value="Surf1/Surf4"/>
</dbReference>
<accession>C7Q4L2</accession>
<evidence type="ECO:0000256" key="7">
    <source>
        <dbReference type="SAM" id="MobiDB-lite"/>
    </source>
</evidence>
<name>C7Q4L2_CATAD</name>
<dbReference type="HOGENOM" id="CLU_047737_0_1_11"/>
<reference evidence="8 9" key="1">
    <citation type="journal article" date="2009" name="Stand. Genomic Sci.">
        <title>Complete genome sequence of Catenulispora acidiphila type strain (ID 139908).</title>
        <authorList>
            <person name="Copeland A."/>
            <person name="Lapidus A."/>
            <person name="Glavina Del Rio T."/>
            <person name="Nolan M."/>
            <person name="Lucas S."/>
            <person name="Chen F."/>
            <person name="Tice H."/>
            <person name="Cheng J.F."/>
            <person name="Bruce D."/>
            <person name="Goodwin L."/>
            <person name="Pitluck S."/>
            <person name="Mikhailova N."/>
            <person name="Pati A."/>
            <person name="Ivanova N."/>
            <person name="Mavromatis K."/>
            <person name="Chen A."/>
            <person name="Palaniappan K."/>
            <person name="Chain P."/>
            <person name="Land M."/>
            <person name="Hauser L."/>
            <person name="Chang Y.J."/>
            <person name="Jeffries C.D."/>
            <person name="Chertkov O."/>
            <person name="Brettin T."/>
            <person name="Detter J.C."/>
            <person name="Han C."/>
            <person name="Ali Z."/>
            <person name="Tindall B.J."/>
            <person name="Goker M."/>
            <person name="Bristow J."/>
            <person name="Eisen J.A."/>
            <person name="Markowitz V."/>
            <person name="Hugenholtz P."/>
            <person name="Kyrpides N.C."/>
            <person name="Klenk H.P."/>
        </authorList>
    </citation>
    <scope>NUCLEOTIDE SEQUENCE [LARGE SCALE GENOMIC DNA]</scope>
    <source>
        <strain evidence="9">DSM 44928 / JCM 14897 / NBRC 102108 / NRRL B-24433 / ID139908</strain>
    </source>
</reference>
<protein>
    <recommendedName>
        <fullName evidence="6">SURF1-like protein</fullName>
    </recommendedName>
</protein>
<dbReference type="eggNOG" id="COG3346">
    <property type="taxonomic scope" value="Bacteria"/>
</dbReference>
<dbReference type="RefSeq" id="WP_012787274.1">
    <property type="nucleotide sequence ID" value="NC_013131.1"/>
</dbReference>
<dbReference type="STRING" id="479433.Caci_3072"/>
<evidence type="ECO:0000313" key="9">
    <source>
        <dbReference type="Proteomes" id="UP000000851"/>
    </source>
</evidence>
<dbReference type="EMBL" id="CP001700">
    <property type="protein sequence ID" value="ACU71981.1"/>
    <property type="molecule type" value="Genomic_DNA"/>
</dbReference>
<comment type="similarity">
    <text evidence="2 6">Belongs to the SURF1 family.</text>
</comment>
<gene>
    <name evidence="8" type="ordered locus">Caci_3072</name>
</gene>
<comment type="subcellular location">
    <subcellularLocation>
        <location evidence="6">Cell membrane</location>
        <topology evidence="6">Multi-pass membrane protein</topology>
    </subcellularLocation>
    <subcellularLocation>
        <location evidence="1">Membrane</location>
    </subcellularLocation>
</comment>
<keyword evidence="4 6" id="KW-1133">Transmembrane helix</keyword>
<keyword evidence="6" id="KW-1003">Cell membrane</keyword>